<feature type="region of interest" description="Disordered" evidence="1">
    <location>
        <begin position="511"/>
        <end position="616"/>
    </location>
</feature>
<feature type="region of interest" description="Disordered" evidence="1">
    <location>
        <begin position="1"/>
        <end position="130"/>
    </location>
</feature>
<evidence type="ECO:0000313" key="3">
    <source>
        <dbReference type="Proteomes" id="UP001153555"/>
    </source>
</evidence>
<name>A0A9N7RKD7_STRHE</name>
<feature type="compositionally biased region" description="Low complexity" evidence="1">
    <location>
        <begin position="866"/>
        <end position="876"/>
    </location>
</feature>
<feature type="compositionally biased region" description="Basic residues" evidence="1">
    <location>
        <begin position="779"/>
        <end position="791"/>
    </location>
</feature>
<organism evidence="2 3">
    <name type="scientific">Striga hermonthica</name>
    <name type="common">Purple witchweed</name>
    <name type="synonym">Buchnera hermonthica</name>
    <dbReference type="NCBI Taxonomy" id="68872"/>
    <lineage>
        <taxon>Eukaryota</taxon>
        <taxon>Viridiplantae</taxon>
        <taxon>Streptophyta</taxon>
        <taxon>Embryophyta</taxon>
        <taxon>Tracheophyta</taxon>
        <taxon>Spermatophyta</taxon>
        <taxon>Magnoliopsida</taxon>
        <taxon>eudicotyledons</taxon>
        <taxon>Gunneridae</taxon>
        <taxon>Pentapetalae</taxon>
        <taxon>asterids</taxon>
        <taxon>lamiids</taxon>
        <taxon>Lamiales</taxon>
        <taxon>Orobanchaceae</taxon>
        <taxon>Buchnereae</taxon>
        <taxon>Striga</taxon>
    </lineage>
</organism>
<feature type="compositionally biased region" description="Basic and acidic residues" evidence="1">
    <location>
        <begin position="990"/>
        <end position="1012"/>
    </location>
</feature>
<accession>A0A9N7RKD7</accession>
<dbReference type="Proteomes" id="UP001153555">
    <property type="component" value="Unassembled WGS sequence"/>
</dbReference>
<feature type="compositionally biased region" description="Polar residues" evidence="1">
    <location>
        <begin position="113"/>
        <end position="126"/>
    </location>
</feature>
<proteinExistence type="predicted"/>
<feature type="compositionally biased region" description="Polar residues" evidence="1">
    <location>
        <begin position="574"/>
        <end position="590"/>
    </location>
</feature>
<feature type="compositionally biased region" description="Basic and acidic residues" evidence="1">
    <location>
        <begin position="945"/>
        <end position="960"/>
    </location>
</feature>
<dbReference type="PANTHER" id="PTHR34536:SF4">
    <property type="entry name" value="BTZ DOMAIN-CONTAINING PROTEIN"/>
    <property type="match status" value="1"/>
</dbReference>
<dbReference type="PANTHER" id="PTHR34536">
    <property type="entry name" value="DENTIN SIALOPHOSPHOPROTEIN-LIKE PROTEIN"/>
    <property type="match status" value="1"/>
</dbReference>
<feature type="compositionally biased region" description="Polar residues" evidence="1">
    <location>
        <begin position="1"/>
        <end position="23"/>
    </location>
</feature>
<feature type="compositionally biased region" description="Polar residues" evidence="1">
    <location>
        <begin position="979"/>
        <end position="989"/>
    </location>
</feature>
<feature type="region of interest" description="Disordered" evidence="1">
    <location>
        <begin position="681"/>
        <end position="702"/>
    </location>
</feature>
<feature type="region of interest" description="Disordered" evidence="1">
    <location>
        <begin position="770"/>
        <end position="791"/>
    </location>
</feature>
<feature type="compositionally biased region" description="Basic and acidic residues" evidence="1">
    <location>
        <begin position="844"/>
        <end position="864"/>
    </location>
</feature>
<feature type="compositionally biased region" description="Basic and acidic residues" evidence="1">
    <location>
        <begin position="593"/>
        <end position="616"/>
    </location>
</feature>
<reference evidence="2" key="1">
    <citation type="submission" date="2019-12" db="EMBL/GenBank/DDBJ databases">
        <authorList>
            <person name="Scholes J."/>
        </authorList>
    </citation>
    <scope>NUCLEOTIDE SEQUENCE</scope>
</reference>
<feature type="region of interest" description="Disordered" evidence="1">
    <location>
        <begin position="917"/>
        <end position="1012"/>
    </location>
</feature>
<evidence type="ECO:0000256" key="1">
    <source>
        <dbReference type="SAM" id="MobiDB-lite"/>
    </source>
</evidence>
<comment type="caution">
    <text evidence="2">The sequence shown here is derived from an EMBL/GenBank/DDBJ whole genome shotgun (WGS) entry which is preliminary data.</text>
</comment>
<protein>
    <submittedName>
        <fullName evidence="2">Uncharacterized protein</fullName>
    </submittedName>
</protein>
<dbReference type="EMBL" id="CACSLK010028053">
    <property type="protein sequence ID" value="CAA0834408.1"/>
    <property type="molecule type" value="Genomic_DNA"/>
</dbReference>
<dbReference type="OrthoDB" id="758862at2759"/>
<evidence type="ECO:0000313" key="2">
    <source>
        <dbReference type="EMBL" id="CAA0834408.1"/>
    </source>
</evidence>
<gene>
    <name evidence="2" type="ORF">SHERM_02231</name>
</gene>
<dbReference type="AlphaFoldDB" id="A0A9N7RKD7"/>
<feature type="compositionally biased region" description="Polar residues" evidence="1">
    <location>
        <begin position="80"/>
        <end position="95"/>
    </location>
</feature>
<feature type="compositionally biased region" description="Basic and acidic residues" evidence="1">
    <location>
        <begin position="531"/>
        <end position="540"/>
    </location>
</feature>
<sequence>MSSYPQPGALTEQQPQPVFNFSSAVPFKKRRFPIIRPTSPPPPEETISSPVKNESKNEQESKISVNNELKSQQELKIQDGESPSSIDARNASSPGNADVSKASVSAVEKDGSNTDLGTPNVDNVQSKLHDEKKPTVNLKSAADLGNKFDILSNENSSESDVLKSCARSQIANMKQETFSEQKTEGTCVLEPSMGPMSVELSLVRKELAVPFPEHEKDEDICNTPDKSDPSLLCMALSDKELARIGKIDSTLNKVASQVFTNRSNWDLNTTMDVWEGSSGSDALTDTPAGIGGSRKNDDFQDEKLSLTTAGEIGFSLDKGKHILNVSDSNSSIAAILHSSQLCKTDDSLGLRLATPHREPEVRKEHFSLSDSSLATSSTSCLGLQSVQTSASPVKSEPVDENTKRDCKIGNGSNSNVVGLLKLSSAKTELVNNHKVETVLQHSVSPDKLICSGKSLKSEAIHQHNQKACKSEDVTLPQSFSRTMQNQDICSSSSFPDEKHKLPQVDEGTFELDDDEKLNGPAEATEVGILIDKGENKRNKEDEEYEDGEVREPSAEKQVGFGKEMENSEYFGHASRNSQPTDDQDIISPSTFDPPKDSAKKILEETRNDSNGDRVRPYSEDNYLQKALEEVLEVGVDEKSAISVKPDELLQNCRPAKEISVYELADVDCVADIELEDADNNNSTLSKAETSLDGHDGVKNSSNLGDKSRIINLSRASAATSPCETESFTKTLITTQRVKERYSDLDGHAQQWGNRDEFYTGGRTNRFVNDRAQDQDRPHGPHRNHRSSFSNRRRRISGRFDWDSSYHDFSSEIPYSPSDYRPARRQLTSDLDIECNGYEIQQDGASDRRKSKNDEFPSLRRDRENQNFSRFRNSSPNRPRDKFIRHLSDENINSPSYNNPQAIYDELDDGQQQQLVRGNRNFSNNMQRKEYSRNNRSKSPAWDSPRFYRPDRTCFRDEMVPRRRGGSPSYGGPRHHPSNDPRSGNSNNRRGSPERDFLRSGRSRTEGFDNSREMMGDCEEYMNGPGNNKFNERRGPVRSFRPGYNGESENFRFHLNEGHRPYRFCSDSDGEFGERGGGRMREREFDRRAKHHHHQSLGVSRRIRNVVDHEDGNYRTVERAWHDNDGFSDGREKRGRF</sequence>
<keyword evidence="3" id="KW-1185">Reference proteome</keyword>
<feature type="region of interest" description="Disordered" evidence="1">
    <location>
        <begin position="838"/>
        <end position="880"/>
    </location>
</feature>